<keyword evidence="3" id="KW-0808">Transferase</keyword>
<dbReference type="RefSeq" id="WP_196276460.1">
    <property type="nucleotide sequence ID" value="NZ_JADQDC010000010.1"/>
</dbReference>
<accession>A0ABS0HIR4</accession>
<organism evidence="5 6">
    <name type="scientific">Novosphingobium jiangmenense</name>
    <dbReference type="NCBI Taxonomy" id="2791981"/>
    <lineage>
        <taxon>Bacteria</taxon>
        <taxon>Pseudomonadati</taxon>
        <taxon>Pseudomonadota</taxon>
        <taxon>Alphaproteobacteria</taxon>
        <taxon>Sphingomonadales</taxon>
        <taxon>Sphingomonadaceae</taxon>
        <taxon>Novosphingobium</taxon>
    </lineage>
</organism>
<comment type="similarity">
    <text evidence="1">Belongs to the glycosyltransferase 2 family.</text>
</comment>
<feature type="domain" description="Glycosyltransferase 2-like" evidence="4">
    <location>
        <begin position="12"/>
        <end position="103"/>
    </location>
</feature>
<dbReference type="CDD" id="cd02526">
    <property type="entry name" value="GT2_RfbF_like"/>
    <property type="match status" value="1"/>
</dbReference>
<evidence type="ECO:0000313" key="6">
    <source>
        <dbReference type="Proteomes" id="UP000600799"/>
    </source>
</evidence>
<dbReference type="PANTHER" id="PTHR43179">
    <property type="entry name" value="RHAMNOSYLTRANSFERASE WBBL"/>
    <property type="match status" value="1"/>
</dbReference>
<keyword evidence="6" id="KW-1185">Reference proteome</keyword>
<dbReference type="Proteomes" id="UP000600799">
    <property type="component" value="Unassembled WGS sequence"/>
</dbReference>
<evidence type="ECO:0000256" key="3">
    <source>
        <dbReference type="ARBA" id="ARBA00022679"/>
    </source>
</evidence>
<name>A0ABS0HIR4_9SPHN</name>
<evidence type="ECO:0000259" key="4">
    <source>
        <dbReference type="Pfam" id="PF00535"/>
    </source>
</evidence>
<proteinExistence type="inferred from homology"/>
<gene>
    <name evidence="5" type="ORF">I2488_14095</name>
</gene>
<evidence type="ECO:0000256" key="1">
    <source>
        <dbReference type="ARBA" id="ARBA00006739"/>
    </source>
</evidence>
<dbReference type="InterPro" id="IPR029044">
    <property type="entry name" value="Nucleotide-diphossugar_trans"/>
</dbReference>
<evidence type="ECO:0000313" key="5">
    <source>
        <dbReference type="EMBL" id="MBF9152138.1"/>
    </source>
</evidence>
<evidence type="ECO:0000256" key="2">
    <source>
        <dbReference type="ARBA" id="ARBA00022676"/>
    </source>
</evidence>
<dbReference type="PANTHER" id="PTHR43179:SF12">
    <property type="entry name" value="GALACTOFURANOSYLTRANSFERASE GLFT2"/>
    <property type="match status" value="1"/>
</dbReference>
<keyword evidence="2" id="KW-0328">Glycosyltransferase</keyword>
<protein>
    <submittedName>
        <fullName evidence="5">Glycosyltransferase family 2 protein</fullName>
    </submittedName>
</protein>
<dbReference type="SUPFAM" id="SSF53448">
    <property type="entry name" value="Nucleotide-diphospho-sugar transferases"/>
    <property type="match status" value="1"/>
</dbReference>
<dbReference type="InterPro" id="IPR001173">
    <property type="entry name" value="Glyco_trans_2-like"/>
</dbReference>
<dbReference type="EMBL" id="JADQDC010000010">
    <property type="protein sequence ID" value="MBF9152138.1"/>
    <property type="molecule type" value="Genomic_DNA"/>
</dbReference>
<comment type="caution">
    <text evidence="5">The sequence shown here is derived from an EMBL/GenBank/DDBJ whole genome shotgun (WGS) entry which is preliminary data.</text>
</comment>
<reference evidence="5 6" key="1">
    <citation type="submission" date="2020-11" db="EMBL/GenBank/DDBJ databases">
        <title>The genome sequence of Novosphingobium sp. 1Y9A.</title>
        <authorList>
            <person name="Liu Y."/>
        </authorList>
    </citation>
    <scope>NUCLEOTIDE SEQUENCE [LARGE SCALE GENOMIC DNA]</scope>
    <source>
        <strain evidence="5 6">1Y9A</strain>
    </source>
</reference>
<dbReference type="Gene3D" id="3.90.550.10">
    <property type="entry name" value="Spore Coat Polysaccharide Biosynthesis Protein SpsA, Chain A"/>
    <property type="match status" value="1"/>
</dbReference>
<dbReference type="Pfam" id="PF00535">
    <property type="entry name" value="Glycos_transf_2"/>
    <property type="match status" value="1"/>
</dbReference>
<sequence length="281" mass="31394">MGKTSSSRTIAIVVSYNSSRKLDATLAALSPQLDRVIVVDNGSGPSERHLVEEAARNHNAVLIKFEENKGIGAALNRGVEEAVRNNAKWILTMDQDTVVSNDFMMELDRVREALEPDCCFTPYGTGLRQKGSSHVVEVGFAITSGNLLPVKLLADVGPFREDLFIDGVDIDFSLRLRMKGYRIFHVPAARIKHDLGDRPTRTPFHSLHSPLRRYYMARNHVIVVREYFSHYPFFIAKLSFAHIASCCLAILLGPLRRSSFIHILKGTRDGLRGRTGAFCGR</sequence>